<dbReference type="InterPro" id="IPR001173">
    <property type="entry name" value="Glyco_trans_2-like"/>
</dbReference>
<dbReference type="Proteomes" id="UP000597206">
    <property type="component" value="Unassembled WGS sequence"/>
</dbReference>
<evidence type="ECO:0000313" key="5">
    <source>
        <dbReference type="EMBL" id="MBF9001207.1"/>
    </source>
</evidence>
<evidence type="ECO:0000259" key="4">
    <source>
        <dbReference type="Pfam" id="PF00535"/>
    </source>
</evidence>
<gene>
    <name evidence="5" type="ORF">I1A42_11685</name>
</gene>
<keyword evidence="2" id="KW-0328">Glycosyltransferase</keyword>
<evidence type="ECO:0000256" key="1">
    <source>
        <dbReference type="ARBA" id="ARBA00006739"/>
    </source>
</evidence>
<proteinExistence type="inferred from homology"/>
<name>A0ABS0GFL5_9VIBR</name>
<sequence>MNIAAIVVTHNRPEKLHTCLDSLLSGSVVPNDIYVINNASSVKTKQVIDNFSDRYPAIKPFHLDKNIGGAGGFELGMKSAYRNEADMFWLMDDDCYVERDALEQLLLAYHSLCEKGKNIGFIGSKVNWRDGSVCEMNQPSVDWDYLRVFNSESSILKVIGSSFVSCLVTRHAVDKVGFPIGKFFIWFDDAEYTRRISSELECYCALNSQVIHDTQNNEGVWFGNINEYNIGKFCYGARNESWYRFYKQSFTDWLFFFALRYKEMKSGNVSWRYRLKIFCRILSGLLGNFVK</sequence>
<dbReference type="EMBL" id="JADPMR010000001">
    <property type="protein sequence ID" value="MBF9001207.1"/>
    <property type="molecule type" value="Genomic_DNA"/>
</dbReference>
<dbReference type="RefSeq" id="WP_196123578.1">
    <property type="nucleotide sequence ID" value="NZ_JADPMR010000001.1"/>
</dbReference>
<accession>A0ABS0GFL5</accession>
<keyword evidence="3" id="KW-0808">Transferase</keyword>
<dbReference type="InterPro" id="IPR029044">
    <property type="entry name" value="Nucleotide-diphossugar_trans"/>
</dbReference>
<reference evidence="5 6" key="1">
    <citation type="submission" date="2020-11" db="EMBL/GenBank/DDBJ databases">
        <title>Vibrio nitrifigilis sp. nov., a marine nitrogen-fixing bacterium isolated from the lagoon sediment of an islet inside an atoll.</title>
        <authorList>
            <person name="Wang L.-T."/>
            <person name="Shieh W.Y."/>
        </authorList>
    </citation>
    <scope>NUCLEOTIDE SEQUENCE [LARGE SCALE GENOMIC DNA]</scope>
    <source>
        <strain evidence="5 6">NFV-1</strain>
    </source>
</reference>
<comment type="caution">
    <text evidence="5">The sequence shown here is derived from an EMBL/GenBank/DDBJ whole genome shotgun (WGS) entry which is preliminary data.</text>
</comment>
<dbReference type="PANTHER" id="PTHR43179:SF12">
    <property type="entry name" value="GALACTOFURANOSYLTRANSFERASE GLFT2"/>
    <property type="match status" value="1"/>
</dbReference>
<dbReference type="Pfam" id="PF00535">
    <property type="entry name" value="Glycos_transf_2"/>
    <property type="match status" value="1"/>
</dbReference>
<protein>
    <submittedName>
        <fullName evidence="5">Glycosyltransferase</fullName>
    </submittedName>
</protein>
<dbReference type="Gene3D" id="3.90.550.10">
    <property type="entry name" value="Spore Coat Polysaccharide Biosynthesis Protein SpsA, Chain A"/>
    <property type="match status" value="1"/>
</dbReference>
<dbReference type="PANTHER" id="PTHR43179">
    <property type="entry name" value="RHAMNOSYLTRANSFERASE WBBL"/>
    <property type="match status" value="1"/>
</dbReference>
<comment type="similarity">
    <text evidence="1">Belongs to the glycosyltransferase 2 family.</text>
</comment>
<organism evidence="5 6">
    <name type="scientific">Vibrio nitrifigilis</name>
    <dbReference type="NCBI Taxonomy" id="2789781"/>
    <lineage>
        <taxon>Bacteria</taxon>
        <taxon>Pseudomonadati</taxon>
        <taxon>Pseudomonadota</taxon>
        <taxon>Gammaproteobacteria</taxon>
        <taxon>Vibrionales</taxon>
        <taxon>Vibrionaceae</taxon>
        <taxon>Vibrio</taxon>
    </lineage>
</organism>
<evidence type="ECO:0000256" key="3">
    <source>
        <dbReference type="ARBA" id="ARBA00022679"/>
    </source>
</evidence>
<evidence type="ECO:0000256" key="2">
    <source>
        <dbReference type="ARBA" id="ARBA00022676"/>
    </source>
</evidence>
<keyword evidence="6" id="KW-1185">Reference proteome</keyword>
<evidence type="ECO:0000313" key="6">
    <source>
        <dbReference type="Proteomes" id="UP000597206"/>
    </source>
</evidence>
<dbReference type="SUPFAM" id="SSF53448">
    <property type="entry name" value="Nucleotide-diphospho-sugar transferases"/>
    <property type="match status" value="1"/>
</dbReference>
<feature type="domain" description="Glycosyltransferase 2-like" evidence="4">
    <location>
        <begin position="6"/>
        <end position="108"/>
    </location>
</feature>